<feature type="domain" description="4Fe-4S ferredoxin-type" evidence="1">
    <location>
        <begin position="4"/>
        <end position="33"/>
    </location>
</feature>
<dbReference type="EMBL" id="UOEP01000204">
    <property type="protein sequence ID" value="VAW24030.1"/>
    <property type="molecule type" value="Genomic_DNA"/>
</dbReference>
<dbReference type="SUPFAM" id="SSF54862">
    <property type="entry name" value="4Fe-4S ferredoxins"/>
    <property type="match status" value="1"/>
</dbReference>
<evidence type="ECO:0000313" key="2">
    <source>
        <dbReference type="EMBL" id="VAW24030.1"/>
    </source>
</evidence>
<feature type="domain" description="4Fe-4S ferredoxin-type" evidence="1">
    <location>
        <begin position="34"/>
        <end position="63"/>
    </location>
</feature>
<dbReference type="AlphaFoldDB" id="A0A3B0U4U0"/>
<accession>A0A3B0U4U0</accession>
<reference evidence="2" key="1">
    <citation type="submission" date="2018-06" db="EMBL/GenBank/DDBJ databases">
        <authorList>
            <person name="Zhirakovskaya E."/>
        </authorList>
    </citation>
    <scope>NUCLEOTIDE SEQUENCE</scope>
</reference>
<dbReference type="InterPro" id="IPR017896">
    <property type="entry name" value="4Fe4S_Fe-S-bd"/>
</dbReference>
<organism evidence="2">
    <name type="scientific">hydrothermal vent metagenome</name>
    <dbReference type="NCBI Taxonomy" id="652676"/>
    <lineage>
        <taxon>unclassified sequences</taxon>
        <taxon>metagenomes</taxon>
        <taxon>ecological metagenomes</taxon>
    </lineage>
</organism>
<proteinExistence type="predicted"/>
<dbReference type="PANTHER" id="PTHR42895:SF1">
    <property type="entry name" value="IRON-SULFUR CLUSTER PROTEIN"/>
    <property type="match status" value="1"/>
</dbReference>
<evidence type="ECO:0000259" key="1">
    <source>
        <dbReference type="PROSITE" id="PS51379"/>
    </source>
</evidence>
<dbReference type="Gene3D" id="3.30.70.20">
    <property type="match status" value="1"/>
</dbReference>
<name>A0A3B0U4U0_9ZZZZ</name>
<dbReference type="Pfam" id="PF12837">
    <property type="entry name" value="Fer4_6"/>
    <property type="match status" value="1"/>
</dbReference>
<gene>
    <name evidence="2" type="ORF">MNBD_BACTEROID01-2704</name>
</gene>
<sequence length="294" mass="32042">MIREIVKIDEELCDGCGDCVPNCHEGALQIIDGKARLISELMCDGLGACLGHCPQGAITIEKREAEDYNEKIVIAQMINSGKNTVFAHLIHLQEHDEIGYLNQALEYIKANRDEMPFTIEEVHELLHGSNEEVAQPAQAGTAHGCPGSAPVAFDASGFKMASGTTDIPSALTQWPVQMHLINPVASYFNGADLLVAADCAAFSYGNFHNDFIKGRKMVIACPKLDQGKDIYIQKLTRLIDEAKVNTITTVIMEVPCCGGLSQMVNMAAQEASRKVPVKEVVISIRGEVLSEEWV</sequence>
<dbReference type="InterPro" id="IPR052911">
    <property type="entry name" value="Corrinoid_activation_enz"/>
</dbReference>
<protein>
    <submittedName>
        <fullName evidence="2">Ferredoxin 3 fused to uncharacterized domain</fullName>
    </submittedName>
</protein>
<dbReference type="PANTHER" id="PTHR42895">
    <property type="entry name" value="IRON-SULFUR CLUSTER-BINDING PROTEIN-RELATED"/>
    <property type="match status" value="1"/>
</dbReference>
<dbReference type="PROSITE" id="PS51379">
    <property type="entry name" value="4FE4S_FER_2"/>
    <property type="match status" value="2"/>
</dbReference>